<reference evidence="2 3" key="1">
    <citation type="submission" date="2020-01" db="EMBL/GenBank/DDBJ databases">
        <title>Pseudarthrobacter psychrotolerans sp. nov., isolated from antarctic soil.</title>
        <authorList>
            <person name="Shin Y."/>
            <person name="Park W."/>
        </authorList>
    </citation>
    <scope>NUCLEOTIDE SEQUENCE [LARGE SCALE GENOMIC DNA]</scope>
    <source>
        <strain evidence="2 3">YJ56</strain>
        <plasmid evidence="2 3">unnamed2</plasmid>
    </source>
</reference>
<proteinExistence type="predicted"/>
<evidence type="ECO:0000313" key="3">
    <source>
        <dbReference type="Proteomes" id="UP000464186"/>
    </source>
</evidence>
<name>A0A6P1NYF1_9MICC</name>
<dbReference type="GO" id="GO:0004519">
    <property type="term" value="F:endonuclease activity"/>
    <property type="evidence" value="ECO:0007669"/>
    <property type="project" value="UniProtKB-KW"/>
</dbReference>
<dbReference type="InterPro" id="IPR007560">
    <property type="entry name" value="Restrct_endonuc_IV_Mrr"/>
</dbReference>
<keyword evidence="2" id="KW-0614">Plasmid</keyword>
<dbReference type="SUPFAM" id="SSF52980">
    <property type="entry name" value="Restriction endonuclease-like"/>
    <property type="match status" value="1"/>
</dbReference>
<accession>A0A6P1NYF1</accession>
<dbReference type="Pfam" id="PF04471">
    <property type="entry name" value="Mrr_cat"/>
    <property type="match status" value="1"/>
</dbReference>
<keyword evidence="2" id="KW-0540">Nuclease</keyword>
<dbReference type="EMBL" id="CP047900">
    <property type="protein sequence ID" value="QHK22672.1"/>
    <property type="molecule type" value="Genomic_DNA"/>
</dbReference>
<dbReference type="GO" id="GO:0003677">
    <property type="term" value="F:DNA binding"/>
    <property type="evidence" value="ECO:0007669"/>
    <property type="project" value="InterPro"/>
</dbReference>
<keyword evidence="2" id="KW-0255">Endonuclease</keyword>
<sequence length="126" mass="13452">MASCNDRQAEFLARDWMLFLGESGCQVSPATRDGGADVVSNRFVAEVKHHAAPVGPALVRQIFGVATAEGKVPLFFSLSGYSSASIEFGERVKMALFVYDFTQGTLDAKTPAAELALLKGLPSPSR</sequence>
<geneLocation type="plasmid" evidence="2 3">
    <name>unnamed2</name>
</geneLocation>
<evidence type="ECO:0000259" key="1">
    <source>
        <dbReference type="Pfam" id="PF04471"/>
    </source>
</evidence>
<keyword evidence="2" id="KW-0378">Hydrolase</keyword>
<keyword evidence="3" id="KW-1185">Reference proteome</keyword>
<dbReference type="InterPro" id="IPR011335">
    <property type="entry name" value="Restrct_endonuc-II-like"/>
</dbReference>
<organism evidence="2 3">
    <name type="scientific">Pseudarthrobacter psychrotolerans</name>
    <dbReference type="NCBI Taxonomy" id="2697569"/>
    <lineage>
        <taxon>Bacteria</taxon>
        <taxon>Bacillati</taxon>
        <taxon>Actinomycetota</taxon>
        <taxon>Actinomycetes</taxon>
        <taxon>Micrococcales</taxon>
        <taxon>Micrococcaceae</taxon>
        <taxon>Pseudarthrobacter</taxon>
    </lineage>
</organism>
<dbReference type="KEGG" id="psey:GU243_23800"/>
<evidence type="ECO:0000313" key="2">
    <source>
        <dbReference type="EMBL" id="QHK22672.1"/>
    </source>
</evidence>
<gene>
    <name evidence="2" type="ORF">GU243_23800</name>
</gene>
<dbReference type="AlphaFoldDB" id="A0A6P1NYF1"/>
<protein>
    <submittedName>
        <fullName evidence="2">Restriction endonuclease</fullName>
    </submittedName>
</protein>
<dbReference type="GO" id="GO:0009307">
    <property type="term" value="P:DNA restriction-modification system"/>
    <property type="evidence" value="ECO:0007669"/>
    <property type="project" value="InterPro"/>
</dbReference>
<feature type="domain" description="Restriction endonuclease type IV Mrr" evidence="1">
    <location>
        <begin position="6"/>
        <end position="96"/>
    </location>
</feature>
<dbReference type="Proteomes" id="UP000464186">
    <property type="component" value="Plasmid unnamed2"/>
</dbReference>